<evidence type="ECO:0000313" key="6">
    <source>
        <dbReference type="Proteomes" id="UP000229340"/>
    </source>
</evidence>
<feature type="domain" description="Polysaccharide biosynthesis protein CapD-like" evidence="4">
    <location>
        <begin position="305"/>
        <end position="605"/>
    </location>
</feature>
<dbReference type="Pfam" id="PF02719">
    <property type="entry name" value="Polysacc_synt_2"/>
    <property type="match status" value="1"/>
</dbReference>
<name>A0A2D2LUY0_FAUOS</name>
<evidence type="ECO:0000256" key="2">
    <source>
        <dbReference type="SAM" id="Phobius"/>
    </source>
</evidence>
<reference evidence="6" key="1">
    <citation type="submission" date="2017-11" db="EMBL/GenBank/DDBJ databases">
        <title>Complete genome sequence of Moraxella osloensis NP7 isolated from human skin.</title>
        <authorList>
            <person name="Lee K."/>
            <person name="Lim J.Y."/>
            <person name="Hwang I."/>
        </authorList>
    </citation>
    <scope>NUCLEOTIDE SEQUENCE [LARGE SCALE GENOMIC DNA]</scope>
    <source>
        <strain evidence="6">NP7</strain>
    </source>
</reference>
<keyword evidence="2" id="KW-0472">Membrane</keyword>
<evidence type="ECO:0000259" key="4">
    <source>
        <dbReference type="Pfam" id="PF02719"/>
    </source>
</evidence>
<protein>
    <submittedName>
        <fullName evidence="5">Polysaccharide biosynthesis protein</fullName>
    </submittedName>
</protein>
<dbReference type="EMBL" id="CP024443">
    <property type="protein sequence ID" value="ATR78814.1"/>
    <property type="molecule type" value="Genomic_DNA"/>
</dbReference>
<dbReference type="PANTHER" id="PTHR43318:SF1">
    <property type="entry name" value="POLYSACCHARIDE BIOSYNTHESIS PROTEIN EPSC-RELATED"/>
    <property type="match status" value="1"/>
</dbReference>
<comment type="similarity">
    <text evidence="1">Belongs to the polysaccharide synthase family.</text>
</comment>
<dbReference type="Gene3D" id="3.40.50.720">
    <property type="entry name" value="NAD(P)-binding Rossmann-like Domain"/>
    <property type="match status" value="2"/>
</dbReference>
<dbReference type="InterPro" id="IPR036291">
    <property type="entry name" value="NAD(P)-bd_dom_sf"/>
</dbReference>
<dbReference type="RefSeq" id="WP_100270066.1">
    <property type="nucleotide sequence ID" value="NZ_CP024443.1"/>
</dbReference>
<dbReference type="PANTHER" id="PTHR43318">
    <property type="entry name" value="UDP-N-ACETYLGLUCOSAMINE 4,6-DEHYDRATASE"/>
    <property type="match status" value="1"/>
</dbReference>
<feature type="transmembrane region" description="Helical" evidence="2">
    <location>
        <begin position="99"/>
        <end position="119"/>
    </location>
</feature>
<evidence type="ECO:0000256" key="1">
    <source>
        <dbReference type="ARBA" id="ARBA00007430"/>
    </source>
</evidence>
<dbReference type="SUPFAM" id="SSF51735">
    <property type="entry name" value="NAD(P)-binding Rossmann-fold domains"/>
    <property type="match status" value="2"/>
</dbReference>
<feature type="domain" description="CoA-binding" evidence="3">
    <location>
        <begin position="164"/>
        <end position="236"/>
    </location>
</feature>
<feature type="transmembrane region" description="Helical" evidence="2">
    <location>
        <begin position="32"/>
        <end position="55"/>
    </location>
</feature>
<proteinExistence type="inferred from homology"/>
<dbReference type="CDD" id="cd05237">
    <property type="entry name" value="UDP_invert_4-6DH_SDR_e"/>
    <property type="match status" value="1"/>
</dbReference>
<gene>
    <name evidence="5" type="ORF">NP7_05795</name>
</gene>
<dbReference type="Proteomes" id="UP000229340">
    <property type="component" value="Chromosome"/>
</dbReference>
<dbReference type="InterPro" id="IPR051203">
    <property type="entry name" value="Polysaccharide_Synthase-Rel"/>
</dbReference>
<evidence type="ECO:0000259" key="3">
    <source>
        <dbReference type="Pfam" id="PF02629"/>
    </source>
</evidence>
<evidence type="ECO:0000313" key="5">
    <source>
        <dbReference type="EMBL" id="ATR78814.1"/>
    </source>
</evidence>
<feature type="transmembrane region" description="Helical" evidence="2">
    <location>
        <begin position="67"/>
        <end position="87"/>
    </location>
</feature>
<accession>A0A2D2LUY0</accession>
<keyword evidence="2" id="KW-1133">Transmembrane helix</keyword>
<dbReference type="InterPro" id="IPR003781">
    <property type="entry name" value="CoA-bd"/>
</dbReference>
<dbReference type="STRING" id="34062.AXE82_01955"/>
<dbReference type="InterPro" id="IPR003869">
    <property type="entry name" value="Polysac_CapD-like"/>
</dbReference>
<sequence>MSNTTNATNVTKTTKVPLAFTVLSNAIEQPRWLKVVSLFVIDYIASIITLILAIALRYAKFDFHTNILSIILLGALPVIFLAVTKFYSHVIRVFQDESMRWALVVLLGYLLISQILIFLGVTPDIPRAATAIHVFLLYIWIWNSRIVLQFFISRTLHPEFYAQKKENVLIYGVGHITKDLMHVLHQTHQFKIVGIIDVNDNFIGARVLGVKVYPKDNLESLITDLEVNHVFFVLPSHQRHIQERIVKQLENVAVKISEIPSLEEITSGRIKLSDIKPVDVLDVLQRNTVKPDTSLLAKNIKDKVVMVTGAGGSIGSELCRQILKQQPKALVLFELSEYALYAIHSELQKLAKNMQQDRQLPTVTPLYVHLGSVTNQKLIQLLCSQYDVQTIYHAAAYKHVPIVESNEYEGVINNFVGTYNTLKGAVSAGVETFVAISTDKAVRPTNVMGATKRMAELACQAIAAAQSKTTISMVRFGNVLGSSGSVVPLFNKQIAAGGPITLTHPDVTRYFMTIPEAAQLVIQAGAMAHGGEVFVLDMGEPVKIMDLAKRMIMLSGLKVKDQNNPNGDIEIVIAGLRPGEKLYEELIIDGDNIEKTQHPLIMKAKEHFYSVDEIKNVVDAVQIQNNSTKDTQWLRAQFLRYVEGYKPKSST</sequence>
<dbReference type="AlphaFoldDB" id="A0A2D2LUY0"/>
<dbReference type="Pfam" id="PF02629">
    <property type="entry name" value="CoA_binding"/>
    <property type="match status" value="1"/>
</dbReference>
<keyword evidence="2" id="KW-0812">Transmembrane</keyword>
<organism evidence="5 6">
    <name type="scientific">Faucicola osloensis</name>
    <name type="common">Moraxella osloensis</name>
    <dbReference type="NCBI Taxonomy" id="34062"/>
    <lineage>
        <taxon>Bacteria</taxon>
        <taxon>Pseudomonadati</taxon>
        <taxon>Pseudomonadota</taxon>
        <taxon>Gammaproteobacteria</taxon>
        <taxon>Moraxellales</taxon>
        <taxon>Moraxellaceae</taxon>
        <taxon>Faucicola</taxon>
    </lineage>
</organism>